<feature type="short sequence motif" description="GXGXXG" evidence="4">
    <location>
        <begin position="323"/>
        <end position="328"/>
    </location>
</feature>
<dbReference type="RefSeq" id="XP_005100571.1">
    <property type="nucleotide sequence ID" value="XM_005100514.3"/>
</dbReference>
<feature type="short sequence motif" description="GXSXG" evidence="4">
    <location>
        <begin position="355"/>
        <end position="359"/>
    </location>
</feature>
<accession>A0ABM0JSM6</accession>
<evidence type="ECO:0000313" key="8">
    <source>
        <dbReference type="RefSeq" id="XP_005100571.1"/>
    </source>
</evidence>
<feature type="compositionally biased region" description="Basic and acidic residues" evidence="5">
    <location>
        <begin position="56"/>
        <end position="68"/>
    </location>
</feature>
<protein>
    <submittedName>
        <fullName evidence="8 9">Calcium-independent phospholipase A2-gamma</fullName>
    </submittedName>
</protein>
<dbReference type="PANTHER" id="PTHR24185:SF1">
    <property type="entry name" value="CALCIUM-INDEPENDENT PHOSPHOLIPASE A2-GAMMA"/>
    <property type="match status" value="1"/>
</dbReference>
<evidence type="ECO:0000256" key="3">
    <source>
        <dbReference type="ARBA" id="ARBA00023098"/>
    </source>
</evidence>
<evidence type="ECO:0000313" key="9">
    <source>
        <dbReference type="RefSeq" id="XP_005100572.1"/>
    </source>
</evidence>
<evidence type="ECO:0000256" key="5">
    <source>
        <dbReference type="SAM" id="MobiDB-lite"/>
    </source>
</evidence>
<keyword evidence="3 4" id="KW-0443">Lipid metabolism</keyword>
<reference evidence="8 9" key="1">
    <citation type="submission" date="2025-05" db="UniProtKB">
        <authorList>
            <consortium name="RefSeq"/>
        </authorList>
    </citation>
    <scope>IDENTIFICATION</scope>
</reference>
<evidence type="ECO:0000256" key="4">
    <source>
        <dbReference type="PROSITE-ProRule" id="PRU01161"/>
    </source>
</evidence>
<dbReference type="GeneID" id="101846741"/>
<dbReference type="Pfam" id="PF01734">
    <property type="entry name" value="Patatin"/>
    <property type="match status" value="1"/>
</dbReference>
<organism evidence="7 9">
    <name type="scientific">Aplysia californica</name>
    <name type="common">California sea hare</name>
    <dbReference type="NCBI Taxonomy" id="6500"/>
    <lineage>
        <taxon>Eukaryota</taxon>
        <taxon>Metazoa</taxon>
        <taxon>Spiralia</taxon>
        <taxon>Lophotrochozoa</taxon>
        <taxon>Mollusca</taxon>
        <taxon>Gastropoda</taxon>
        <taxon>Heterobranchia</taxon>
        <taxon>Euthyneura</taxon>
        <taxon>Tectipleura</taxon>
        <taxon>Aplysiida</taxon>
        <taxon>Aplysioidea</taxon>
        <taxon>Aplysiidae</taxon>
        <taxon>Aplysia</taxon>
    </lineage>
</organism>
<keyword evidence="1 4" id="KW-0378">Hydrolase</keyword>
<name>A0ABM0JSM6_APLCA</name>
<dbReference type="Gene3D" id="3.40.1090.10">
    <property type="entry name" value="Cytosolic phospholipase A2 catalytic domain"/>
    <property type="match status" value="1"/>
</dbReference>
<evidence type="ECO:0000256" key="2">
    <source>
        <dbReference type="ARBA" id="ARBA00022963"/>
    </source>
</evidence>
<feature type="domain" description="PNPLA" evidence="6">
    <location>
        <begin position="319"/>
        <end position="513"/>
    </location>
</feature>
<dbReference type="Proteomes" id="UP000694888">
    <property type="component" value="Unplaced"/>
</dbReference>
<feature type="short sequence motif" description="DGA/G" evidence="4">
    <location>
        <begin position="500"/>
        <end position="502"/>
    </location>
</feature>
<evidence type="ECO:0000259" key="6">
    <source>
        <dbReference type="PROSITE" id="PS51635"/>
    </source>
</evidence>
<evidence type="ECO:0000313" key="7">
    <source>
        <dbReference type="Proteomes" id="UP000694888"/>
    </source>
</evidence>
<feature type="active site" description="Nucleophile" evidence="4">
    <location>
        <position position="357"/>
    </location>
</feature>
<dbReference type="InterPro" id="IPR045217">
    <property type="entry name" value="PNPLA8-like"/>
</dbReference>
<dbReference type="CDD" id="cd07211">
    <property type="entry name" value="Pat_PNPLA8"/>
    <property type="match status" value="1"/>
</dbReference>
<dbReference type="RefSeq" id="XP_005100572.1">
    <property type="nucleotide sequence ID" value="XM_005100515.3"/>
</dbReference>
<dbReference type="SUPFAM" id="SSF52151">
    <property type="entry name" value="FabD/lysophospholipase-like"/>
    <property type="match status" value="1"/>
</dbReference>
<gene>
    <name evidence="8 9" type="primary">LOC101846741</name>
</gene>
<dbReference type="InterPro" id="IPR016035">
    <property type="entry name" value="Acyl_Trfase/lysoPLipase"/>
</dbReference>
<proteinExistence type="predicted"/>
<dbReference type="PROSITE" id="PS51635">
    <property type="entry name" value="PNPLA"/>
    <property type="match status" value="1"/>
</dbReference>
<sequence length="647" mass="72175">MSVLKLQAGLRGIHPQCLASNAYPGHAKFASGKEEDTSQSHRHLGTFSSTFSRRFRAGDAHRTEKSSDDLNVQSPLGASPPAEEKKDRMKINFSSLGATVPLRIAEMNRYFADTSKKFLSSRNPLNRNGTSSNSTMEEKSVPTDQTSSLEHSLTQMNQSIISFYDTSCATNAPHQAENMIQRGVAMQESVDDDSVSADTPQTIGPLFPTVLPAEMKKKRAEARRAQKISRLSLESRTKALVQSLKSAHSLMSKITRAEELCEHLIAHPECVWDAASEKAVPCVKKLTASPDKLLKGLAHEILSLLGHVKPLSAPGIRVLSIDGGGTRGLVTIEFLKALEKQSGRKIHELFDYVCGVSTGALLAILICLYKLPLDRCEELYKDCSTQMFTRNRVLGTTKLVWSYGFYDSQSWEEILKREMGEKSLIEFARDPDVPKVSAISSLMNSQRMSSHLFRTYNTPPGASSQYPGSCRHKVWEVVRASSAAPGYFESFKLGDEVHEDGGILTNNPTALGIHESRLLWPKENFHCVVSLGTGRFDNSSISETPAKMSLKRKITTIVDSATDTEAVHQTLQDLLPARTYFRFNPYLSEEFMLDEIRPEKMAQMQLDAQMYTRRNSYKLTAVSDRLMEKRKPQQVAGDWMKRVLEQV</sequence>
<feature type="region of interest" description="Disordered" evidence="5">
    <location>
        <begin position="119"/>
        <end position="149"/>
    </location>
</feature>
<keyword evidence="7" id="KW-1185">Reference proteome</keyword>
<feature type="region of interest" description="Disordered" evidence="5">
    <location>
        <begin position="29"/>
        <end position="88"/>
    </location>
</feature>
<feature type="active site" description="Proton acceptor" evidence="4">
    <location>
        <position position="500"/>
    </location>
</feature>
<feature type="compositionally biased region" description="Polar residues" evidence="5">
    <location>
        <begin position="119"/>
        <end position="135"/>
    </location>
</feature>
<dbReference type="PANTHER" id="PTHR24185">
    <property type="entry name" value="CALCIUM-INDEPENDENT PHOSPHOLIPASE A2-GAMMA"/>
    <property type="match status" value="1"/>
</dbReference>
<keyword evidence="2 4" id="KW-0442">Lipid degradation</keyword>
<dbReference type="InterPro" id="IPR002641">
    <property type="entry name" value="PNPLA_dom"/>
</dbReference>
<evidence type="ECO:0000256" key="1">
    <source>
        <dbReference type="ARBA" id="ARBA00022801"/>
    </source>
</evidence>